<feature type="region of interest" description="Disordered" evidence="1">
    <location>
        <begin position="1"/>
        <end position="29"/>
    </location>
</feature>
<reference evidence="2" key="1">
    <citation type="journal article" date="2020" name="Fungal Divers.">
        <title>Resolving the Mortierellaceae phylogeny through synthesis of multi-gene phylogenetics and phylogenomics.</title>
        <authorList>
            <person name="Vandepol N."/>
            <person name="Liber J."/>
            <person name="Desiro A."/>
            <person name="Na H."/>
            <person name="Kennedy M."/>
            <person name="Barry K."/>
            <person name="Grigoriev I.V."/>
            <person name="Miller A.N."/>
            <person name="O'Donnell K."/>
            <person name="Stajich J.E."/>
            <person name="Bonito G."/>
        </authorList>
    </citation>
    <scope>NUCLEOTIDE SEQUENCE</scope>
    <source>
        <strain evidence="2">NRRL 2769</strain>
    </source>
</reference>
<protein>
    <submittedName>
        <fullName evidence="2">Uncharacterized protein</fullName>
    </submittedName>
</protein>
<dbReference type="Proteomes" id="UP000703661">
    <property type="component" value="Unassembled WGS sequence"/>
</dbReference>
<organism evidence="2 3">
    <name type="scientific">Entomortierella chlamydospora</name>
    <dbReference type="NCBI Taxonomy" id="101097"/>
    <lineage>
        <taxon>Eukaryota</taxon>
        <taxon>Fungi</taxon>
        <taxon>Fungi incertae sedis</taxon>
        <taxon>Mucoromycota</taxon>
        <taxon>Mortierellomycotina</taxon>
        <taxon>Mortierellomycetes</taxon>
        <taxon>Mortierellales</taxon>
        <taxon>Mortierellaceae</taxon>
        <taxon>Entomortierella</taxon>
    </lineage>
</organism>
<sequence length="72" mass="8230">EHLWQDLKHQRHRADTNVSTAKSDSADRAHSVFTRIHTRESVHSSARKKDADDNSLSKAICDVICEFIVWDG</sequence>
<dbReference type="EMBL" id="JAAAID010001315">
    <property type="protein sequence ID" value="KAG0010537.1"/>
    <property type="molecule type" value="Genomic_DNA"/>
</dbReference>
<dbReference type="AlphaFoldDB" id="A0A9P6MS32"/>
<proteinExistence type="predicted"/>
<feature type="non-terminal residue" evidence="2">
    <location>
        <position position="1"/>
    </location>
</feature>
<evidence type="ECO:0000313" key="2">
    <source>
        <dbReference type="EMBL" id="KAG0010537.1"/>
    </source>
</evidence>
<name>A0A9P6MS32_9FUNG</name>
<gene>
    <name evidence="2" type="ORF">BGZ80_001396</name>
</gene>
<evidence type="ECO:0000256" key="1">
    <source>
        <dbReference type="SAM" id="MobiDB-lite"/>
    </source>
</evidence>
<accession>A0A9P6MS32</accession>
<evidence type="ECO:0000313" key="3">
    <source>
        <dbReference type="Proteomes" id="UP000703661"/>
    </source>
</evidence>
<keyword evidence="3" id="KW-1185">Reference proteome</keyword>
<comment type="caution">
    <text evidence="2">The sequence shown here is derived from an EMBL/GenBank/DDBJ whole genome shotgun (WGS) entry which is preliminary data.</text>
</comment>